<keyword evidence="5" id="KW-0966">Cell projection</keyword>
<dbReference type="PANTHER" id="PTHR14871:SF1">
    <property type="entry name" value="DYNEIN REGULATORY COMPLEX PROTEIN 9"/>
    <property type="match status" value="1"/>
</dbReference>
<evidence type="ECO:0000313" key="7">
    <source>
        <dbReference type="Proteomes" id="UP000324832"/>
    </source>
</evidence>
<evidence type="ECO:0000256" key="4">
    <source>
        <dbReference type="ARBA" id="ARBA00023212"/>
    </source>
</evidence>
<dbReference type="AlphaFoldDB" id="A0A5E4PSX8"/>
<protein>
    <submittedName>
        <fullName evidence="6">Uncharacterized protein</fullName>
    </submittedName>
</protein>
<evidence type="ECO:0000313" key="6">
    <source>
        <dbReference type="EMBL" id="VVC88367.1"/>
    </source>
</evidence>
<evidence type="ECO:0000256" key="5">
    <source>
        <dbReference type="ARBA" id="ARBA00023273"/>
    </source>
</evidence>
<dbReference type="GO" id="GO:0005856">
    <property type="term" value="C:cytoskeleton"/>
    <property type="evidence" value="ECO:0007669"/>
    <property type="project" value="UniProtKB-SubCell"/>
</dbReference>
<evidence type="ECO:0000256" key="1">
    <source>
        <dbReference type="ARBA" id="ARBA00004245"/>
    </source>
</evidence>
<organism evidence="6 7">
    <name type="scientific">Leptidea sinapis</name>
    <dbReference type="NCBI Taxonomy" id="189913"/>
    <lineage>
        <taxon>Eukaryota</taxon>
        <taxon>Metazoa</taxon>
        <taxon>Ecdysozoa</taxon>
        <taxon>Arthropoda</taxon>
        <taxon>Hexapoda</taxon>
        <taxon>Insecta</taxon>
        <taxon>Pterygota</taxon>
        <taxon>Neoptera</taxon>
        <taxon>Endopterygota</taxon>
        <taxon>Lepidoptera</taxon>
        <taxon>Glossata</taxon>
        <taxon>Ditrysia</taxon>
        <taxon>Papilionoidea</taxon>
        <taxon>Pieridae</taxon>
        <taxon>Dismorphiinae</taxon>
        <taxon>Leptidea</taxon>
    </lineage>
</organism>
<dbReference type="Proteomes" id="UP000324832">
    <property type="component" value="Unassembled WGS sequence"/>
</dbReference>
<name>A0A5E4PSX8_9NEOP</name>
<evidence type="ECO:0000256" key="2">
    <source>
        <dbReference type="ARBA" id="ARBA00004316"/>
    </source>
</evidence>
<dbReference type="GO" id="GO:0044782">
    <property type="term" value="P:cilium organization"/>
    <property type="evidence" value="ECO:0007669"/>
    <property type="project" value="TreeGrafter"/>
</dbReference>
<dbReference type="PANTHER" id="PTHR14871">
    <property type="entry name" value="DYNEIN REGULATORY COMPLEX PROTEIN 9"/>
    <property type="match status" value="1"/>
</dbReference>
<proteinExistence type="predicted"/>
<evidence type="ECO:0000256" key="3">
    <source>
        <dbReference type="ARBA" id="ARBA00022490"/>
    </source>
</evidence>
<sequence length="218" mass="26139">MDMNLHLNDKYGIKREVLDEVDSIKPNKLHCNEYKLKKLLKDRELIIKVLKGAYIDMSEHGNILVLKEYISEISKTYNDREILILVEGRNRQVKRDLNKQLRQQRNHIKSVLYQTECNIKDLCSRFEDASIYANIRGRYVDGWQRARHEQLEFALKDKEYAPSQNIELHKRKTQQEQQVHTEETLEKIEVWVNKYDVDMEQIDLKIQIARNKWLICQA</sequence>
<dbReference type="GO" id="GO:0031514">
    <property type="term" value="C:motile cilium"/>
    <property type="evidence" value="ECO:0007669"/>
    <property type="project" value="TreeGrafter"/>
</dbReference>
<dbReference type="InterPro" id="IPR042618">
    <property type="entry name" value="IQCG"/>
</dbReference>
<dbReference type="EMBL" id="FZQP02000304">
    <property type="protein sequence ID" value="VVC88367.1"/>
    <property type="molecule type" value="Genomic_DNA"/>
</dbReference>
<keyword evidence="7" id="KW-1185">Reference proteome</keyword>
<comment type="subcellular location">
    <subcellularLocation>
        <location evidence="2">Cell projection</location>
    </subcellularLocation>
    <subcellularLocation>
        <location evidence="1">Cytoplasm</location>
        <location evidence="1">Cytoskeleton</location>
    </subcellularLocation>
</comment>
<accession>A0A5E4PSX8</accession>
<reference evidence="6 7" key="1">
    <citation type="submission" date="2017-07" db="EMBL/GenBank/DDBJ databases">
        <authorList>
            <person name="Talla V."/>
            <person name="Backstrom N."/>
        </authorList>
    </citation>
    <scope>NUCLEOTIDE SEQUENCE [LARGE SCALE GENOMIC DNA]</scope>
</reference>
<dbReference type="GO" id="GO:0005737">
    <property type="term" value="C:cytoplasm"/>
    <property type="evidence" value="ECO:0007669"/>
    <property type="project" value="TreeGrafter"/>
</dbReference>
<keyword evidence="3" id="KW-0963">Cytoplasm</keyword>
<keyword evidence="4" id="KW-0206">Cytoskeleton</keyword>
<gene>
    <name evidence="6" type="ORF">LSINAPIS_LOCUS1755</name>
</gene>